<proteinExistence type="predicted"/>
<protein>
    <recommendedName>
        <fullName evidence="1">VWFA domain-containing protein</fullName>
    </recommendedName>
</protein>
<dbReference type="STRING" id="398580.Dshi_2330"/>
<organism evidence="2 3">
    <name type="scientific">Dinoroseobacter shibae (strain DSM 16493 / NCIMB 14021 / DFL 12)</name>
    <dbReference type="NCBI Taxonomy" id="398580"/>
    <lineage>
        <taxon>Bacteria</taxon>
        <taxon>Pseudomonadati</taxon>
        <taxon>Pseudomonadota</taxon>
        <taxon>Alphaproteobacteria</taxon>
        <taxon>Rhodobacterales</taxon>
        <taxon>Roseobacteraceae</taxon>
        <taxon>Dinoroseobacter</taxon>
    </lineage>
</organism>
<dbReference type="KEGG" id="dsh:Dshi_2330"/>
<dbReference type="EMBL" id="CP000830">
    <property type="protein sequence ID" value="ABV94066.1"/>
    <property type="molecule type" value="Genomic_DNA"/>
</dbReference>
<evidence type="ECO:0000313" key="3">
    <source>
        <dbReference type="Proteomes" id="UP000006833"/>
    </source>
</evidence>
<dbReference type="Pfam" id="PF06707">
    <property type="entry name" value="DUF1194"/>
    <property type="match status" value="1"/>
</dbReference>
<dbReference type="PROSITE" id="PS50234">
    <property type="entry name" value="VWFA"/>
    <property type="match status" value="1"/>
</dbReference>
<reference evidence="3" key="1">
    <citation type="journal article" date="2010" name="ISME J.">
        <title>The complete genome sequence of the algal symbiont Dinoroseobacter shibae: a hitchhiker's guide to life in the sea.</title>
        <authorList>
            <person name="Wagner-Dobler I."/>
            <person name="Ballhausen B."/>
            <person name="Berger M."/>
            <person name="Brinkhoff T."/>
            <person name="Buchholz I."/>
            <person name="Bunk B."/>
            <person name="Cypionka H."/>
            <person name="Daniel R."/>
            <person name="Drepper T."/>
            <person name="Gerdts G."/>
            <person name="Hahnke S."/>
            <person name="Han C."/>
            <person name="Jahn D."/>
            <person name="Kalhoefer D."/>
            <person name="Kiss H."/>
            <person name="Klenk H.P."/>
            <person name="Kyrpides N."/>
            <person name="Liebl W."/>
            <person name="Liesegang H."/>
            <person name="Meincke L."/>
            <person name="Pati A."/>
            <person name="Petersen J."/>
            <person name="Piekarski T."/>
            <person name="Pommerenke C."/>
            <person name="Pradella S."/>
            <person name="Pukall R."/>
            <person name="Rabus R."/>
            <person name="Stackebrandt E."/>
            <person name="Thole S."/>
            <person name="Thompson L."/>
            <person name="Tielen P."/>
            <person name="Tomasch J."/>
            <person name="von Jan M."/>
            <person name="Wanphrut N."/>
            <person name="Wichels A."/>
            <person name="Zech H."/>
            <person name="Simon M."/>
        </authorList>
    </citation>
    <scope>NUCLEOTIDE SEQUENCE [LARGE SCALE GENOMIC DNA]</scope>
    <source>
        <strain evidence="3">DSM 16493 / NCIMB 14021 / DFL 12</strain>
    </source>
</reference>
<name>A8LRN5_DINSH</name>
<dbReference type="InterPro" id="IPR002035">
    <property type="entry name" value="VWF_A"/>
</dbReference>
<dbReference type="Proteomes" id="UP000006833">
    <property type="component" value="Chromosome"/>
</dbReference>
<evidence type="ECO:0000313" key="2">
    <source>
        <dbReference type="EMBL" id="ABV94066.1"/>
    </source>
</evidence>
<dbReference type="eggNOG" id="COG2304">
    <property type="taxonomic scope" value="Bacteria"/>
</dbReference>
<dbReference type="AlphaFoldDB" id="A8LRN5"/>
<evidence type="ECO:0000259" key="1">
    <source>
        <dbReference type="PROSITE" id="PS50234"/>
    </source>
</evidence>
<sequence>MALTLLVPALPARACQTALLLAIDVSQSIDSAEYRYQTEGLADALADTEIAEALIRGRMALAVMQWSGRDAQNLSIPWTRIHSQADLAAFAARARAMPRAYVMSNTAVGEALSFGLAQFAAVPDCARKVIDVSGDGPDNAGSDPRLARRAAERAGIEINALAIESLGLSITNYFRRAVITRGGFVMTARGYRSYARTLREKIRREISQIMF</sequence>
<dbReference type="HOGENOM" id="CLU_064451_0_1_5"/>
<gene>
    <name evidence="2" type="ordered locus">Dshi_2330</name>
</gene>
<accession>A8LRN5</accession>
<dbReference type="Gene3D" id="3.40.50.410">
    <property type="entry name" value="von Willebrand factor, type A domain"/>
    <property type="match status" value="1"/>
</dbReference>
<dbReference type="InterPro" id="IPR010607">
    <property type="entry name" value="DUF1194"/>
</dbReference>
<keyword evidence="3" id="KW-1185">Reference proteome</keyword>
<feature type="domain" description="VWFA" evidence="1">
    <location>
        <begin position="18"/>
        <end position="206"/>
    </location>
</feature>
<dbReference type="InterPro" id="IPR036465">
    <property type="entry name" value="vWFA_dom_sf"/>
</dbReference>
<dbReference type="SUPFAM" id="SSF53300">
    <property type="entry name" value="vWA-like"/>
    <property type="match status" value="1"/>
</dbReference>